<keyword evidence="3" id="KW-0813">Transport</keyword>
<feature type="signal peptide" evidence="10">
    <location>
        <begin position="1"/>
        <end position="32"/>
    </location>
</feature>
<keyword evidence="13" id="KW-1185">Reference proteome</keyword>
<feature type="domain" description="Blue (type 1) copper" evidence="11">
    <location>
        <begin position="43"/>
        <end position="117"/>
    </location>
</feature>
<feature type="chain" id="PRO_5046021495" evidence="10">
    <location>
        <begin position="33"/>
        <end position="248"/>
    </location>
</feature>
<feature type="region of interest" description="Disordered" evidence="8">
    <location>
        <begin position="119"/>
        <end position="189"/>
    </location>
</feature>
<evidence type="ECO:0000256" key="4">
    <source>
        <dbReference type="ARBA" id="ARBA00022723"/>
    </source>
</evidence>
<feature type="compositionally biased region" description="Low complexity" evidence="8">
    <location>
        <begin position="128"/>
        <end position="170"/>
    </location>
</feature>
<evidence type="ECO:0000256" key="8">
    <source>
        <dbReference type="SAM" id="MobiDB-lite"/>
    </source>
</evidence>
<dbReference type="EMBL" id="BAABET010000001">
    <property type="protein sequence ID" value="GAA4294221.1"/>
    <property type="molecule type" value="Genomic_DNA"/>
</dbReference>
<comment type="subcellular location">
    <subcellularLocation>
        <location evidence="2">Periplasm</location>
    </subcellularLocation>
</comment>
<evidence type="ECO:0000256" key="6">
    <source>
        <dbReference type="ARBA" id="ARBA00022982"/>
    </source>
</evidence>
<dbReference type="InterPro" id="IPR008972">
    <property type="entry name" value="Cupredoxin"/>
</dbReference>
<dbReference type="Pfam" id="PF00127">
    <property type="entry name" value="Copper-bind"/>
    <property type="match status" value="1"/>
</dbReference>
<comment type="caution">
    <text evidence="12">The sequence shown here is derived from an EMBL/GenBank/DDBJ whole genome shotgun (WGS) entry which is preliminary data.</text>
</comment>
<keyword evidence="10" id="KW-0732">Signal</keyword>
<dbReference type="SUPFAM" id="SSF49503">
    <property type="entry name" value="Cupredoxins"/>
    <property type="match status" value="1"/>
</dbReference>
<dbReference type="PRINTS" id="PR00155">
    <property type="entry name" value="AMICYANIN"/>
</dbReference>
<evidence type="ECO:0000256" key="5">
    <source>
        <dbReference type="ARBA" id="ARBA00022764"/>
    </source>
</evidence>
<dbReference type="PANTHER" id="PTHR36507">
    <property type="entry name" value="BLL1555 PROTEIN"/>
    <property type="match status" value="1"/>
</dbReference>
<protein>
    <submittedName>
        <fullName evidence="12">Cupredoxin family copper-binding protein</fullName>
    </submittedName>
</protein>
<evidence type="ECO:0000256" key="3">
    <source>
        <dbReference type="ARBA" id="ARBA00022448"/>
    </source>
</evidence>
<reference evidence="13" key="1">
    <citation type="journal article" date="2019" name="Int. J. Syst. Evol. Microbiol.">
        <title>The Global Catalogue of Microorganisms (GCM) 10K type strain sequencing project: providing services to taxonomists for standard genome sequencing and annotation.</title>
        <authorList>
            <consortium name="The Broad Institute Genomics Platform"/>
            <consortium name="The Broad Institute Genome Sequencing Center for Infectious Disease"/>
            <person name="Wu L."/>
            <person name="Ma J."/>
        </authorList>
    </citation>
    <scope>NUCLEOTIDE SEQUENCE [LARGE SCALE GENOMIC DNA]</scope>
    <source>
        <strain evidence="13">JCM 31290</strain>
    </source>
</reference>
<keyword evidence="4" id="KW-0479">Metal-binding</keyword>
<evidence type="ECO:0000256" key="10">
    <source>
        <dbReference type="SAM" id="SignalP"/>
    </source>
</evidence>
<keyword evidence="6" id="KW-0249">Electron transport</keyword>
<accession>A0ABP8F3I9</accession>
<dbReference type="Gene3D" id="2.60.40.420">
    <property type="entry name" value="Cupredoxins - blue copper proteins"/>
    <property type="match status" value="1"/>
</dbReference>
<dbReference type="RefSeq" id="WP_345659756.1">
    <property type="nucleotide sequence ID" value="NZ_BAABET010000001.1"/>
</dbReference>
<organism evidence="12 13">
    <name type="scientific">Streptomyces venetus</name>
    <dbReference type="NCBI Taxonomy" id="1701086"/>
    <lineage>
        <taxon>Bacteria</taxon>
        <taxon>Bacillati</taxon>
        <taxon>Actinomycetota</taxon>
        <taxon>Actinomycetes</taxon>
        <taxon>Kitasatosporales</taxon>
        <taxon>Streptomycetaceae</taxon>
        <taxon>Streptomyces</taxon>
    </lineage>
</organism>
<evidence type="ECO:0000313" key="13">
    <source>
        <dbReference type="Proteomes" id="UP001501115"/>
    </source>
</evidence>
<keyword evidence="9" id="KW-0472">Membrane</keyword>
<name>A0ABP8F3I9_9ACTN</name>
<evidence type="ECO:0000256" key="7">
    <source>
        <dbReference type="ARBA" id="ARBA00023008"/>
    </source>
</evidence>
<evidence type="ECO:0000256" key="2">
    <source>
        <dbReference type="ARBA" id="ARBA00004418"/>
    </source>
</evidence>
<evidence type="ECO:0000256" key="1">
    <source>
        <dbReference type="ARBA" id="ARBA00001935"/>
    </source>
</evidence>
<dbReference type="InterPro" id="IPR052721">
    <property type="entry name" value="ET_Amicyanin"/>
</dbReference>
<sequence length="248" mass="24528">MPRLTVPRALPAALLVTGAVTVLPGAAPVAHAATAHQVLMSGYAFSPRSLTITAGDTVTWTNQDQAPHDVKTTSGPASVHSPMLNKGGTWSHTFTTAGSYGYVCTVHPGMTAQLVVKTAPAPSPTAPPAAHQHATSAPDAGRPVTRPTRTATSASPTPSAPSTDRSGMAAAEKDDSPSPSPSAAAGAEAAAASAQPAMAAQGAASAVRPLDPLLLLAGIVAGVAVLCLLLVGSRSAATTSRTGGPDRS</sequence>
<proteinExistence type="predicted"/>
<evidence type="ECO:0000256" key="9">
    <source>
        <dbReference type="SAM" id="Phobius"/>
    </source>
</evidence>
<dbReference type="Proteomes" id="UP001501115">
    <property type="component" value="Unassembled WGS sequence"/>
</dbReference>
<evidence type="ECO:0000259" key="11">
    <source>
        <dbReference type="Pfam" id="PF00127"/>
    </source>
</evidence>
<keyword evidence="9" id="KW-1133">Transmembrane helix</keyword>
<dbReference type="PANTHER" id="PTHR36507:SF1">
    <property type="entry name" value="BLL1555 PROTEIN"/>
    <property type="match status" value="1"/>
</dbReference>
<feature type="transmembrane region" description="Helical" evidence="9">
    <location>
        <begin position="213"/>
        <end position="231"/>
    </location>
</feature>
<keyword evidence="7" id="KW-0186">Copper</keyword>
<dbReference type="InterPro" id="IPR000923">
    <property type="entry name" value="BlueCu_1"/>
</dbReference>
<dbReference type="InterPro" id="IPR002386">
    <property type="entry name" value="Amicyanin/Pseudoazurin"/>
</dbReference>
<keyword evidence="5" id="KW-0574">Periplasm</keyword>
<comment type="cofactor">
    <cofactor evidence="1">
        <name>Cu cation</name>
        <dbReference type="ChEBI" id="CHEBI:23378"/>
    </cofactor>
</comment>
<gene>
    <name evidence="12" type="ORF">GCM10023086_06090</name>
</gene>
<evidence type="ECO:0000313" key="12">
    <source>
        <dbReference type="EMBL" id="GAA4294221.1"/>
    </source>
</evidence>
<keyword evidence="9" id="KW-0812">Transmembrane</keyword>